<dbReference type="InterPro" id="IPR055459">
    <property type="entry name" value="OST48_MD"/>
</dbReference>
<comment type="caution">
    <text evidence="11">The sequence shown here is derived from an EMBL/GenBank/DDBJ whole genome shotgun (WGS) entry which is preliminary data.</text>
</comment>
<evidence type="ECO:0000256" key="8">
    <source>
        <dbReference type="RuleBase" id="RU361142"/>
    </source>
</evidence>
<dbReference type="FunCoup" id="A3GFM5">
    <property type="interactions" value="1068"/>
</dbReference>
<feature type="domain" description="OST48 N-terminal" evidence="9">
    <location>
        <begin position="30"/>
        <end position="254"/>
    </location>
</feature>
<evidence type="ECO:0000256" key="2">
    <source>
        <dbReference type="ARBA" id="ARBA00004922"/>
    </source>
</evidence>
<dbReference type="GeneID" id="4851074"/>
<dbReference type="EMBL" id="AAVQ01000001">
    <property type="protein sequence ID" value="EAZ63780.2"/>
    <property type="molecule type" value="Genomic_DNA"/>
</dbReference>
<keyword evidence="8" id="KW-0732">Signal</keyword>
<dbReference type="InterPro" id="IPR005013">
    <property type="entry name" value="DDOST_48_kDa_subunit"/>
</dbReference>
<keyword evidence="11" id="KW-0328">Glycosyltransferase</keyword>
<dbReference type="RefSeq" id="XP_001387803.2">
    <property type="nucleotide sequence ID" value="XM_001387766.1"/>
</dbReference>
<evidence type="ECO:0000256" key="1">
    <source>
        <dbReference type="ARBA" id="ARBA00004479"/>
    </source>
</evidence>
<evidence type="ECO:0000256" key="6">
    <source>
        <dbReference type="ARBA" id="ARBA00022989"/>
    </source>
</evidence>
<dbReference type="OrthoDB" id="29105at2759"/>
<dbReference type="InParanoid" id="A3GFM5"/>
<dbReference type="AlphaFoldDB" id="A3GFM5"/>
<dbReference type="UniPathway" id="UPA00378"/>
<keyword evidence="11" id="KW-0808">Transferase</keyword>
<dbReference type="HOGENOM" id="CLU_031804_1_1_1"/>
<feature type="chain" id="PRO_5005121370" description="Dolichyl-diphosphooligosaccharide--protein glycosyltransferase subunit WBP1" evidence="8">
    <location>
        <begin position="20"/>
        <end position="442"/>
    </location>
</feature>
<dbReference type="PANTHER" id="PTHR10830">
    <property type="entry name" value="DOLICHYL-DIPHOSPHOOLIGOSACCHARIDE--PROTEIN GLYCOSYLTRANSFERASE 48 KDA SUBUNIT"/>
    <property type="match status" value="1"/>
</dbReference>
<evidence type="ECO:0000259" key="9">
    <source>
        <dbReference type="Pfam" id="PF03345"/>
    </source>
</evidence>
<dbReference type="OMA" id="AHDEYPR"/>
<keyword evidence="5 8" id="KW-0256">Endoplasmic reticulum</keyword>
<dbReference type="InterPro" id="IPR055457">
    <property type="entry name" value="OST48_N"/>
</dbReference>
<sequence length="442" mass="49856">MNARVLFLAVFSFFAVCSAISAVDLDVQHALVVYDPKLNDLNDTETVSTEVNQLLNNLNDNYKVTLKTYDDEDIKLFFDDALRYDHLVLLPSSKKGIAAKSGLSQHQLLDYINGNGNILVVGGVSAVLPDAIRVFLNEIGIYPSPKNFKLTDHFHSTPEGKVELDSTTNLIPNRIVKTLSVKEYEGSAALVNNNEHIFPIIKGSPTSFTAKSAVEAIEQDATWTFGEQGFLAVGFQALNNARLAWVGSEALLAEAGLYKWTFQQQNVLKLQFVEHFKEDTPLDINPTLYRIKDQSIYVIGVSELVDGKWVPYEVLEEEDQLQLAFKMLDPYQRLNLLPLGFVSSTKESEQLDAFAYFANFTVPDHHGMFTFELDYKRTGLSYLSDAKIVTVRHLANDEFKRSWDITNSWLYVASAFLVAVAWFLFVVNYIYVSKTDLKKKNI</sequence>
<dbReference type="GO" id="GO:0008250">
    <property type="term" value="C:oligosaccharyltransferase complex"/>
    <property type="evidence" value="ECO:0007669"/>
    <property type="project" value="EnsemblFungi"/>
</dbReference>
<dbReference type="GO" id="GO:0018279">
    <property type="term" value="P:protein N-linked glycosylation via asparagine"/>
    <property type="evidence" value="ECO:0007669"/>
    <property type="project" value="UniProtKB-UniRule"/>
</dbReference>
<dbReference type="Proteomes" id="UP000002258">
    <property type="component" value="Chromosome 1"/>
</dbReference>
<feature type="domain" description="OST48 middle" evidence="10">
    <location>
        <begin position="285"/>
        <end position="432"/>
    </location>
</feature>
<evidence type="ECO:0000256" key="7">
    <source>
        <dbReference type="ARBA" id="ARBA00023136"/>
    </source>
</evidence>
<accession>A3GFM5</accession>
<feature type="transmembrane region" description="Helical" evidence="8">
    <location>
        <begin position="409"/>
        <end position="432"/>
    </location>
</feature>
<dbReference type="GO" id="GO:0004576">
    <property type="term" value="F:oligosaccharyl transferase activity"/>
    <property type="evidence" value="ECO:0007669"/>
    <property type="project" value="EnsemblFungi"/>
</dbReference>
<proteinExistence type="inferred from homology"/>
<dbReference type="KEGG" id="pic:PICST_86222"/>
<evidence type="ECO:0000256" key="4">
    <source>
        <dbReference type="ARBA" id="ARBA00022692"/>
    </source>
</evidence>
<comment type="subunit">
    <text evidence="8">Component of the oligosaccharyltransferase (OST) complex.</text>
</comment>
<reference evidence="11 12" key="1">
    <citation type="journal article" date="2007" name="Nat. Biotechnol.">
        <title>Genome sequence of the lignocellulose-bioconverting and xylose-fermenting yeast Pichia stipitis.</title>
        <authorList>
            <person name="Jeffries T.W."/>
            <person name="Grigoriev I.V."/>
            <person name="Grimwood J."/>
            <person name="Laplaza J.M."/>
            <person name="Aerts A."/>
            <person name="Salamov A."/>
            <person name="Schmutz J."/>
            <person name="Lindquist E."/>
            <person name="Dehal P."/>
            <person name="Shapiro H."/>
            <person name="Jin Y.S."/>
            <person name="Passoth V."/>
            <person name="Richardson P.M."/>
        </authorList>
    </citation>
    <scope>NUCLEOTIDE SEQUENCE [LARGE SCALE GENOMIC DNA]</scope>
    <source>
        <strain evidence="12">ATCC 58785 / CBS 6054 / NBRC 10063 / NRRL Y-11545</strain>
    </source>
</reference>
<keyword evidence="7 8" id="KW-0472">Membrane</keyword>
<evidence type="ECO:0000259" key="10">
    <source>
        <dbReference type="Pfam" id="PF23358"/>
    </source>
</evidence>
<keyword evidence="12" id="KW-1185">Reference proteome</keyword>
<evidence type="ECO:0000256" key="5">
    <source>
        <dbReference type="ARBA" id="ARBA00022824"/>
    </source>
</evidence>
<evidence type="ECO:0000313" key="12">
    <source>
        <dbReference type="Proteomes" id="UP000002258"/>
    </source>
</evidence>
<gene>
    <name evidence="11" type="primary">WBP1</name>
    <name evidence="11" type="ORF">PICST_86222</name>
</gene>
<dbReference type="eggNOG" id="KOG2754">
    <property type="taxonomic scope" value="Eukaryota"/>
</dbReference>
<comment type="pathway">
    <text evidence="2 8">Protein modification; protein glycosylation.</text>
</comment>
<dbReference type="PANTHER" id="PTHR10830:SF0">
    <property type="entry name" value="DOLICHYL-DIPHOSPHOOLIGOSACCHARIDE--PROTEIN GLYCOSYLTRANSFERASE 48 KDA SUBUNIT"/>
    <property type="match status" value="1"/>
</dbReference>
<comment type="function">
    <text evidence="8">Subunit of the oligosaccharyl transferase (OST) complex that catalyzes the initial transfer of a defined glycan (Glc(3)Man(9)GlcNAc(2) in eukaryotes) from the lipid carrier dolichol-pyrophosphate to an asparagine residue within an Asn-X-Ser/Thr consensus motif in nascent polypeptide chains, the first step in protein N-glycosylation. N-glycosylation occurs cotranslationally and the complex associates with the Sec61 complex at the channel-forming translocon complex that mediates protein translocation across the endoplasmic reticulum (ER).</text>
</comment>
<comment type="subcellular location">
    <subcellularLocation>
        <location evidence="8">Endoplasmic reticulum membrane</location>
        <topology evidence="8">Single-pass type I membrane protein</topology>
    </subcellularLocation>
    <subcellularLocation>
        <location evidence="1">Membrane</location>
        <topology evidence="1">Single-pass type I membrane protein</topology>
    </subcellularLocation>
</comment>
<evidence type="ECO:0000256" key="3">
    <source>
        <dbReference type="ARBA" id="ARBA00008743"/>
    </source>
</evidence>
<comment type="similarity">
    <text evidence="3 8">Belongs to the DDOST 48 kDa subunit family.</text>
</comment>
<protein>
    <recommendedName>
        <fullName evidence="8">Dolichyl-diphosphooligosaccharide--protein glycosyltransferase subunit WBP1</fullName>
        <shortName evidence="8">Oligosaccharyl transferase subunit WBP1</shortName>
    </recommendedName>
</protein>
<dbReference type="STRING" id="322104.A3GFM5"/>
<dbReference type="Pfam" id="PF03345">
    <property type="entry name" value="OST48_N"/>
    <property type="match status" value="1"/>
</dbReference>
<dbReference type="Pfam" id="PF23358">
    <property type="entry name" value="OST48_MD"/>
    <property type="match status" value="1"/>
</dbReference>
<keyword evidence="6 8" id="KW-1133">Transmembrane helix</keyword>
<keyword evidence="4 8" id="KW-0812">Transmembrane</keyword>
<feature type="signal peptide" evidence="8">
    <location>
        <begin position="1"/>
        <end position="19"/>
    </location>
</feature>
<name>A3GFM5_PICST</name>
<dbReference type="GO" id="GO:0005635">
    <property type="term" value="C:nuclear envelope"/>
    <property type="evidence" value="ECO:0007669"/>
    <property type="project" value="EnsemblFungi"/>
</dbReference>
<evidence type="ECO:0000313" key="11">
    <source>
        <dbReference type="EMBL" id="EAZ63780.2"/>
    </source>
</evidence>
<organism evidence="11 12">
    <name type="scientific">Scheffersomyces stipitis (strain ATCC 58785 / CBS 6054 / NBRC 10063 / NRRL Y-11545)</name>
    <name type="common">Yeast</name>
    <name type="synonym">Pichia stipitis</name>
    <dbReference type="NCBI Taxonomy" id="322104"/>
    <lineage>
        <taxon>Eukaryota</taxon>
        <taxon>Fungi</taxon>
        <taxon>Dikarya</taxon>
        <taxon>Ascomycota</taxon>
        <taxon>Saccharomycotina</taxon>
        <taxon>Pichiomycetes</taxon>
        <taxon>Debaryomycetaceae</taxon>
        <taxon>Scheffersomyces</taxon>
    </lineage>
</organism>